<dbReference type="PANTHER" id="PTHR21327:SF18">
    <property type="entry name" value="3,4-DIHYDROXY-2-BUTANONE 4-PHOSPHATE SYNTHASE"/>
    <property type="match status" value="1"/>
</dbReference>
<protein>
    <recommendedName>
        <fullName evidence="3">3,4-dihydroxy-2-butanone-4-phosphate synthase</fullName>
        <ecNumber evidence="3">4.1.99.12</ecNumber>
    </recommendedName>
</protein>
<dbReference type="AlphaFoldDB" id="A0A7S3BYL1"/>
<proteinExistence type="inferred from homology"/>
<gene>
    <name evidence="6" type="ORF">PSIN1315_LOCUS11033</name>
</gene>
<dbReference type="GO" id="GO:0009231">
    <property type="term" value="P:riboflavin biosynthetic process"/>
    <property type="evidence" value="ECO:0007669"/>
    <property type="project" value="UniProtKB-UniPathway"/>
</dbReference>
<dbReference type="GO" id="GO:0005829">
    <property type="term" value="C:cytosol"/>
    <property type="evidence" value="ECO:0007669"/>
    <property type="project" value="TreeGrafter"/>
</dbReference>
<evidence type="ECO:0000256" key="4">
    <source>
        <dbReference type="ARBA" id="ARBA00022619"/>
    </source>
</evidence>
<evidence type="ECO:0000313" key="6">
    <source>
        <dbReference type="EMBL" id="CAE0146802.1"/>
    </source>
</evidence>
<dbReference type="UniPathway" id="UPA00275"/>
<name>A0A7S3BYL1_9VIRI</name>
<dbReference type="InterPro" id="IPR017945">
    <property type="entry name" value="DHBP_synth_RibB-like_a/b_dom"/>
</dbReference>
<dbReference type="EC" id="4.1.99.12" evidence="3"/>
<dbReference type="InterPro" id="IPR000422">
    <property type="entry name" value="DHBP_synthase_RibB"/>
</dbReference>
<evidence type="ECO:0000256" key="3">
    <source>
        <dbReference type="ARBA" id="ARBA00012153"/>
    </source>
</evidence>
<dbReference type="Pfam" id="PF00926">
    <property type="entry name" value="DHBP_synthase"/>
    <property type="match status" value="1"/>
</dbReference>
<organism evidence="6">
    <name type="scientific">Prasinoderma singulare</name>
    <dbReference type="NCBI Taxonomy" id="676789"/>
    <lineage>
        <taxon>Eukaryota</taxon>
        <taxon>Viridiplantae</taxon>
        <taxon>Prasinodermophyta</taxon>
        <taxon>Prasinodermophyceae</taxon>
        <taxon>Prasinodermales</taxon>
        <taxon>Prasinodermaceae</taxon>
        <taxon>Prasinoderma</taxon>
    </lineage>
</organism>
<keyword evidence="5" id="KW-0479">Metal-binding</keyword>
<dbReference type="GO" id="GO:0008686">
    <property type="term" value="F:3,4-dihydroxy-2-butanone-4-phosphate synthase activity"/>
    <property type="evidence" value="ECO:0007669"/>
    <property type="project" value="UniProtKB-EC"/>
</dbReference>
<dbReference type="SUPFAM" id="SSF55821">
    <property type="entry name" value="YrdC/RibB"/>
    <property type="match status" value="1"/>
</dbReference>
<dbReference type="EMBL" id="HBHY01017052">
    <property type="protein sequence ID" value="CAE0146802.1"/>
    <property type="molecule type" value="Transcribed_RNA"/>
</dbReference>
<sequence>MKEGTSTGISAADRAATLNALADPDATPGWFTRPGHVFPLRARAGGVLERPGHTEAAVDLTRLAGCEPAGVLCELVMDSGEMQRLPQLREFAAEHGLPLISIEQLAEWRTFHGR</sequence>
<comment type="similarity">
    <text evidence="2">In the C-terminal section; belongs to the GTP cyclohydrolase II family.</text>
</comment>
<evidence type="ECO:0000256" key="2">
    <source>
        <dbReference type="ARBA" id="ARBA00008976"/>
    </source>
</evidence>
<accession>A0A7S3BYL1</accession>
<dbReference type="GO" id="GO:0046872">
    <property type="term" value="F:metal ion binding"/>
    <property type="evidence" value="ECO:0007669"/>
    <property type="project" value="UniProtKB-KW"/>
</dbReference>
<evidence type="ECO:0000256" key="5">
    <source>
        <dbReference type="ARBA" id="ARBA00022723"/>
    </source>
</evidence>
<keyword evidence="4" id="KW-0686">Riboflavin biosynthesis</keyword>
<dbReference type="PANTHER" id="PTHR21327">
    <property type="entry name" value="GTP CYCLOHYDROLASE II-RELATED"/>
    <property type="match status" value="1"/>
</dbReference>
<reference evidence="6" key="1">
    <citation type="submission" date="2021-01" db="EMBL/GenBank/DDBJ databases">
        <authorList>
            <person name="Corre E."/>
            <person name="Pelletier E."/>
            <person name="Niang G."/>
            <person name="Scheremetjew M."/>
            <person name="Finn R."/>
            <person name="Kale V."/>
            <person name="Holt S."/>
            <person name="Cochrane G."/>
            <person name="Meng A."/>
            <person name="Brown T."/>
            <person name="Cohen L."/>
        </authorList>
    </citation>
    <scope>NUCLEOTIDE SEQUENCE</scope>
    <source>
        <strain evidence="6">RCC927</strain>
    </source>
</reference>
<comment type="pathway">
    <text evidence="1">Cofactor biosynthesis; riboflavin biosynthesis; 2-hydroxy-3-oxobutyl phosphate from D-ribulose 5-phosphate: step 1/1.</text>
</comment>
<evidence type="ECO:0000256" key="1">
    <source>
        <dbReference type="ARBA" id="ARBA00004904"/>
    </source>
</evidence>
<dbReference type="Gene3D" id="3.90.870.10">
    <property type="entry name" value="DHBP synthase"/>
    <property type="match status" value="1"/>
</dbReference>